<organism evidence="6 7">
    <name type="scientific">Pristionchus fissidentatus</name>
    <dbReference type="NCBI Taxonomy" id="1538716"/>
    <lineage>
        <taxon>Eukaryota</taxon>
        <taxon>Metazoa</taxon>
        <taxon>Ecdysozoa</taxon>
        <taxon>Nematoda</taxon>
        <taxon>Chromadorea</taxon>
        <taxon>Rhabditida</taxon>
        <taxon>Rhabditina</taxon>
        <taxon>Diplogasteromorpha</taxon>
        <taxon>Diplogasteroidea</taxon>
        <taxon>Neodiplogasteridae</taxon>
        <taxon>Pristionchus</taxon>
    </lineage>
</organism>
<keyword evidence="5" id="KW-0812">Transmembrane</keyword>
<dbReference type="SUPFAM" id="SSF51735">
    <property type="entry name" value="NAD(P)-binding Rossmann-fold domains"/>
    <property type="match status" value="1"/>
</dbReference>
<evidence type="ECO:0000313" key="7">
    <source>
        <dbReference type="Proteomes" id="UP001432322"/>
    </source>
</evidence>
<gene>
    <name evidence="6" type="ORF">PFISCL1PPCAC_12945</name>
</gene>
<dbReference type="AlphaFoldDB" id="A0AAV5VQ92"/>
<evidence type="ECO:0000313" key="6">
    <source>
        <dbReference type="EMBL" id="GMT21648.1"/>
    </source>
</evidence>
<keyword evidence="7" id="KW-1185">Reference proteome</keyword>
<dbReference type="Gene3D" id="3.40.50.720">
    <property type="entry name" value="NAD(P)-binding Rossmann-like Domain"/>
    <property type="match status" value="1"/>
</dbReference>
<evidence type="ECO:0008006" key="8">
    <source>
        <dbReference type="Google" id="ProtNLM"/>
    </source>
</evidence>
<sequence length="266" mass="29467">DAWSIILFVLGYLLLALVALRILCVLYNIFVPYVLCGCRRDLHARAGAKWAVITGATDGIGKAYAMQLAEQNFNVFLISRTQSKLNDTMKEISTRFPSVKIMTRAFDFTAPTYEDYQPLINELSTIKVGILVNNVGMALDCPEVLHEVEGGRPALARISTVNTLPVLMMSSAVLEQMVTRKKGVIINVTSGTALNEMAYWNVYSAGKHLKGYVGTLHIFGPMQVETMSFLEPSPEKYVRSALRTVGVVSETTGYISHQIQVRRQAI</sequence>
<feature type="non-terminal residue" evidence="6">
    <location>
        <position position="1"/>
    </location>
</feature>
<dbReference type="PANTHER" id="PTHR43086">
    <property type="entry name" value="VERY-LONG-CHAIN 3-OXOOACYL-COA REDUCTASE"/>
    <property type="match status" value="1"/>
</dbReference>
<dbReference type="CDD" id="cd05356">
    <property type="entry name" value="17beta-HSD1_like_SDR_c"/>
    <property type="match status" value="1"/>
</dbReference>
<evidence type="ECO:0000256" key="1">
    <source>
        <dbReference type="ARBA" id="ARBA00022857"/>
    </source>
</evidence>
<reference evidence="6" key="1">
    <citation type="submission" date="2023-10" db="EMBL/GenBank/DDBJ databases">
        <title>Genome assembly of Pristionchus species.</title>
        <authorList>
            <person name="Yoshida K."/>
            <person name="Sommer R.J."/>
        </authorList>
    </citation>
    <scope>NUCLEOTIDE SEQUENCE</scope>
    <source>
        <strain evidence="6">RS5133</strain>
    </source>
</reference>
<dbReference type="InterPro" id="IPR036291">
    <property type="entry name" value="NAD(P)-bd_dom_sf"/>
</dbReference>
<keyword evidence="5" id="KW-0472">Membrane</keyword>
<proteinExistence type="inferred from homology"/>
<keyword evidence="2" id="KW-0444">Lipid biosynthesis</keyword>
<keyword evidence="5" id="KW-1133">Transmembrane helix</keyword>
<evidence type="ECO:0000256" key="5">
    <source>
        <dbReference type="SAM" id="Phobius"/>
    </source>
</evidence>
<accession>A0AAV5VQ92</accession>
<keyword evidence="2" id="KW-0752">Steroid biosynthesis</keyword>
<dbReference type="GO" id="GO:0006694">
    <property type="term" value="P:steroid biosynthetic process"/>
    <property type="evidence" value="ECO:0007669"/>
    <property type="project" value="UniProtKB-KW"/>
</dbReference>
<comment type="similarity">
    <text evidence="4">Belongs to the short-chain dehydrogenases/reductases (SDR) family. 17-beta-HSD 3 subfamily.</text>
</comment>
<dbReference type="PRINTS" id="PR00081">
    <property type="entry name" value="GDHRDH"/>
</dbReference>
<dbReference type="PIRSF" id="PIRSF000126">
    <property type="entry name" value="11-beta-HSD1"/>
    <property type="match status" value="1"/>
</dbReference>
<feature type="transmembrane region" description="Helical" evidence="5">
    <location>
        <begin position="6"/>
        <end position="35"/>
    </location>
</feature>
<keyword evidence="1" id="KW-0521">NADP</keyword>
<dbReference type="EMBL" id="BTSY01000004">
    <property type="protein sequence ID" value="GMT21648.1"/>
    <property type="molecule type" value="Genomic_DNA"/>
</dbReference>
<dbReference type="GO" id="GO:0005783">
    <property type="term" value="C:endoplasmic reticulum"/>
    <property type="evidence" value="ECO:0007669"/>
    <property type="project" value="TreeGrafter"/>
</dbReference>
<protein>
    <recommendedName>
        <fullName evidence="8">Dehydrogenase</fullName>
    </recommendedName>
</protein>
<name>A0AAV5VQ92_9BILA</name>
<comment type="caution">
    <text evidence="6">The sequence shown here is derived from an EMBL/GenBank/DDBJ whole genome shotgun (WGS) entry which is preliminary data.</text>
</comment>
<evidence type="ECO:0000256" key="2">
    <source>
        <dbReference type="ARBA" id="ARBA00022955"/>
    </source>
</evidence>
<dbReference type="PANTHER" id="PTHR43086:SF2">
    <property type="entry name" value="HYDROXYSTEROID DEHYDROGENASE-LIKE PROTEIN 1"/>
    <property type="match status" value="1"/>
</dbReference>
<feature type="non-terminal residue" evidence="6">
    <location>
        <position position="266"/>
    </location>
</feature>
<keyword evidence="2" id="KW-0443">Lipid metabolism</keyword>
<dbReference type="Proteomes" id="UP001432322">
    <property type="component" value="Unassembled WGS sequence"/>
</dbReference>
<keyword evidence="3" id="KW-0560">Oxidoreductase</keyword>
<dbReference type="InterPro" id="IPR002347">
    <property type="entry name" value="SDR_fam"/>
</dbReference>
<dbReference type="Pfam" id="PF00106">
    <property type="entry name" value="adh_short"/>
    <property type="match status" value="1"/>
</dbReference>
<dbReference type="GO" id="GO:0030497">
    <property type="term" value="P:fatty acid elongation"/>
    <property type="evidence" value="ECO:0007669"/>
    <property type="project" value="TreeGrafter"/>
</dbReference>
<dbReference type="GO" id="GO:0016491">
    <property type="term" value="F:oxidoreductase activity"/>
    <property type="evidence" value="ECO:0007669"/>
    <property type="project" value="UniProtKB-KW"/>
</dbReference>
<evidence type="ECO:0000256" key="4">
    <source>
        <dbReference type="ARBA" id="ARBA00038261"/>
    </source>
</evidence>
<evidence type="ECO:0000256" key="3">
    <source>
        <dbReference type="ARBA" id="ARBA00023002"/>
    </source>
</evidence>